<evidence type="ECO:0000313" key="7">
    <source>
        <dbReference type="Proteomes" id="UP000194857"/>
    </source>
</evidence>
<dbReference type="InterPro" id="IPR003959">
    <property type="entry name" value="ATPase_AAA_core"/>
</dbReference>
<comment type="caution">
    <text evidence="6">The sequence shown here is derived from an EMBL/GenBank/DDBJ whole genome shotgun (WGS) entry which is preliminary data.</text>
</comment>
<dbReference type="GO" id="GO:0005524">
    <property type="term" value="F:ATP binding"/>
    <property type="evidence" value="ECO:0007669"/>
    <property type="project" value="UniProtKB-KW"/>
</dbReference>
<evidence type="ECO:0000256" key="4">
    <source>
        <dbReference type="ARBA" id="ARBA00040480"/>
    </source>
</evidence>
<evidence type="ECO:0000256" key="2">
    <source>
        <dbReference type="ARBA" id="ARBA00022840"/>
    </source>
</evidence>
<dbReference type="PANTHER" id="PTHR42960">
    <property type="entry name" value="YCF46 PROTEIN"/>
    <property type="match status" value="1"/>
</dbReference>
<dbReference type="InterPro" id="IPR003593">
    <property type="entry name" value="AAA+_ATPase"/>
</dbReference>
<evidence type="ECO:0000256" key="3">
    <source>
        <dbReference type="ARBA" id="ARBA00038088"/>
    </source>
</evidence>
<proteinExistence type="inferred from homology"/>
<dbReference type="Proteomes" id="UP000194857">
    <property type="component" value="Unassembled WGS sequence"/>
</dbReference>
<keyword evidence="1" id="KW-0547">Nucleotide-binding</keyword>
<protein>
    <recommendedName>
        <fullName evidence="4">Uncharacterized AAA domain-containing protein ycf46</fullName>
    </recommendedName>
</protein>
<organism evidence="6 7">
    <name type="scientific">Pseudomonas aeruginosa</name>
    <dbReference type="NCBI Taxonomy" id="287"/>
    <lineage>
        <taxon>Bacteria</taxon>
        <taxon>Pseudomonadati</taxon>
        <taxon>Pseudomonadota</taxon>
        <taxon>Gammaproteobacteria</taxon>
        <taxon>Pseudomonadales</taxon>
        <taxon>Pseudomonadaceae</taxon>
        <taxon>Pseudomonas</taxon>
    </lineage>
</organism>
<accession>A0A241XRC9</accession>
<gene>
    <name evidence="6" type="ORF">CAZ10_08990</name>
</gene>
<dbReference type="SMART" id="SM00382">
    <property type="entry name" value="AAA"/>
    <property type="match status" value="1"/>
</dbReference>
<dbReference type="SUPFAM" id="SSF52540">
    <property type="entry name" value="P-loop containing nucleoside triphosphate hydrolases"/>
    <property type="match status" value="2"/>
</dbReference>
<dbReference type="Gene3D" id="3.40.50.300">
    <property type="entry name" value="P-loop containing nucleotide triphosphate hydrolases"/>
    <property type="match status" value="1"/>
</dbReference>
<dbReference type="GO" id="GO:0016887">
    <property type="term" value="F:ATP hydrolysis activity"/>
    <property type="evidence" value="ECO:0007669"/>
    <property type="project" value="InterPro"/>
</dbReference>
<comment type="similarity">
    <text evidence="3">Belongs to the AAA ATPase family. Highly divergent.</text>
</comment>
<name>A0A241XRC9_PSEAI</name>
<dbReference type="Pfam" id="PF00004">
    <property type="entry name" value="AAA"/>
    <property type="match status" value="1"/>
</dbReference>
<reference evidence="6 7" key="1">
    <citation type="submission" date="2017-05" db="EMBL/GenBank/DDBJ databases">
        <authorList>
            <person name="Song R."/>
            <person name="Chenine A.L."/>
            <person name="Ruprecht R.M."/>
        </authorList>
    </citation>
    <scope>NUCLEOTIDE SEQUENCE [LARGE SCALE GENOMIC DNA]</scope>
    <source>
        <strain evidence="6 7">S567_C10_BS</strain>
    </source>
</reference>
<evidence type="ECO:0000259" key="5">
    <source>
        <dbReference type="SMART" id="SM00382"/>
    </source>
</evidence>
<dbReference type="PANTHER" id="PTHR42960:SF1">
    <property type="entry name" value="YCF46 PROTEIN"/>
    <property type="match status" value="1"/>
</dbReference>
<dbReference type="InterPro" id="IPR027417">
    <property type="entry name" value="P-loop_NTPase"/>
</dbReference>
<feature type="domain" description="AAA+ ATPase" evidence="5">
    <location>
        <begin position="242"/>
        <end position="375"/>
    </location>
</feature>
<dbReference type="EMBL" id="NFFZ01000004">
    <property type="protein sequence ID" value="OTI62974.1"/>
    <property type="molecule type" value="Genomic_DNA"/>
</dbReference>
<dbReference type="InterPro" id="IPR052381">
    <property type="entry name" value="AAA_domain_protein"/>
</dbReference>
<dbReference type="Gene3D" id="1.10.8.60">
    <property type="match status" value="1"/>
</dbReference>
<keyword evidence="2" id="KW-0067">ATP-binding</keyword>
<sequence length="485" mass="54425">MSNSIPSYDSLDIPIRLSFPVISINTFELSRAESAVRDSAKRLKKGFKLMEFKALPSPNFFTELAGKASGDDLNGVVVLDRFFFDRAKVNPEAIPALKASIEELERHGINYIIAGRDDVNEEFVYHLDLPPMEQEEITNLLKECEANIPSSGELFHATERVVIANHARGLSYTQMKNVFNYIAYLKYKNQDYLGEIRREKNHILRDVGLDVLESVPIGSVGGLENLKEFLDIRKAGWDRDLPVKGLLLVGVPGGGKSLAAKAAADVFGTALVSLDMSRFYSKFLGETEAKFSRALHTIEQISPVVVLIDEMEKAFGTGEGEHEVSKRLLGKFLSWLQERKKKIFIVGTANRVSALPPELMRAGRWDRSFFIDLPSQAERSAIFGIHLRKNQAAVDEFDVPMLVRMSEGYTGAEIEQAVIDALYLANAKDQQINQGILVEALQQITPTSETRKEDINRIRELRNNGFYPANRYEEETPQAGRRISV</sequence>
<evidence type="ECO:0000313" key="6">
    <source>
        <dbReference type="EMBL" id="OTI62974.1"/>
    </source>
</evidence>
<dbReference type="RefSeq" id="WP_065085843.1">
    <property type="nucleotide sequence ID" value="NZ_NFFZ01000004.1"/>
</dbReference>
<evidence type="ECO:0000256" key="1">
    <source>
        <dbReference type="ARBA" id="ARBA00022741"/>
    </source>
</evidence>
<dbReference type="AlphaFoldDB" id="A0A241XRC9"/>